<evidence type="ECO:0000256" key="3">
    <source>
        <dbReference type="ARBA" id="ARBA00008480"/>
    </source>
</evidence>
<feature type="binding site" evidence="9">
    <location>
        <position position="145"/>
    </location>
    <ligand>
        <name>4-CDP-2-C-methyl-D-erythritol 2-phosphate</name>
        <dbReference type="ChEBI" id="CHEBI:57919"/>
    </ligand>
</feature>
<dbReference type="OrthoDB" id="9804336at2"/>
<keyword evidence="6 9" id="KW-0479">Metal-binding</keyword>
<evidence type="ECO:0000256" key="8">
    <source>
        <dbReference type="ARBA" id="ARBA00023239"/>
    </source>
</evidence>
<protein>
    <recommendedName>
        <fullName evidence="5 9">2-C-methyl-D-erythritol 2,4-cyclodiphosphate synthase</fullName>
        <shortName evidence="9">MECDP-synthase</shortName>
        <shortName evidence="9">MECPP-synthase</shortName>
        <shortName evidence="9">MECPS</shortName>
        <ecNumber evidence="5 9">4.6.1.12</ecNumber>
    </recommendedName>
</protein>
<dbReference type="EMBL" id="MIGX01000076">
    <property type="protein sequence ID" value="PPT88478.1"/>
    <property type="molecule type" value="Genomic_DNA"/>
</dbReference>
<evidence type="ECO:0000313" key="13">
    <source>
        <dbReference type="Proteomes" id="UP000239898"/>
    </source>
</evidence>
<dbReference type="Proteomes" id="UP000239898">
    <property type="component" value="Unassembled WGS sequence"/>
</dbReference>
<reference evidence="12 13" key="1">
    <citation type="submission" date="2016-08" db="EMBL/GenBank/DDBJ databases">
        <title>Evolution of the type three secretion system and type three effector repertoires in Xanthomonas.</title>
        <authorList>
            <person name="Merda D."/>
            <person name="Briand M."/>
            <person name="Bosis E."/>
            <person name="Rousseau C."/>
            <person name="Portier P."/>
            <person name="Jacques M.-A."/>
            <person name="Fischer-Le Saux M."/>
        </authorList>
    </citation>
    <scope>NUCLEOTIDE SEQUENCE [LARGE SCALE GENOMIC DNA]</scope>
    <source>
        <strain evidence="12 13">CFBP 4691</strain>
    </source>
</reference>
<evidence type="ECO:0000256" key="1">
    <source>
        <dbReference type="ARBA" id="ARBA00000200"/>
    </source>
</evidence>
<dbReference type="RefSeq" id="WP_128421025.1">
    <property type="nucleotide sequence ID" value="NZ_CP049017.1"/>
</dbReference>
<dbReference type="PANTHER" id="PTHR43181">
    <property type="entry name" value="2-C-METHYL-D-ERYTHRITOL 2,4-CYCLODIPHOSPHATE SYNTHASE, CHLOROPLASTIC"/>
    <property type="match status" value="1"/>
</dbReference>
<dbReference type="GO" id="GO:0046872">
    <property type="term" value="F:metal ion binding"/>
    <property type="evidence" value="ECO:0007669"/>
    <property type="project" value="UniProtKB-KW"/>
</dbReference>
<dbReference type="NCBIfam" id="TIGR00151">
    <property type="entry name" value="ispF"/>
    <property type="match status" value="1"/>
</dbReference>
<keyword evidence="7 9" id="KW-0414">Isoprene biosynthesis</keyword>
<comment type="pathway">
    <text evidence="2 9">Isoprenoid biosynthesis; isopentenyl diphosphate biosynthesis via DXP pathway; isopentenyl diphosphate from 1-deoxy-D-xylulose 5-phosphate: step 4/6.</text>
</comment>
<evidence type="ECO:0000259" key="11">
    <source>
        <dbReference type="Pfam" id="PF02542"/>
    </source>
</evidence>
<dbReference type="GO" id="GO:0016114">
    <property type="term" value="P:terpenoid biosynthetic process"/>
    <property type="evidence" value="ECO:0007669"/>
    <property type="project" value="InterPro"/>
</dbReference>
<dbReference type="FunFam" id="3.30.1330.50:FF:000001">
    <property type="entry name" value="2-C-methyl-D-erythritol 2,4-cyclodiphosphate synthase"/>
    <property type="match status" value="1"/>
</dbReference>
<comment type="subunit">
    <text evidence="4 9">Homotrimer.</text>
</comment>
<dbReference type="EC" id="4.6.1.12" evidence="5 9"/>
<feature type="binding site" evidence="9">
    <location>
        <position position="16"/>
    </location>
    <ligand>
        <name>a divalent metal cation</name>
        <dbReference type="ChEBI" id="CHEBI:60240"/>
    </ligand>
</feature>
<dbReference type="CDD" id="cd00554">
    <property type="entry name" value="MECDP_synthase"/>
    <property type="match status" value="1"/>
</dbReference>
<organism evidence="12 13">
    <name type="scientific">Xanthomonas theicola</name>
    <dbReference type="NCBI Taxonomy" id="56464"/>
    <lineage>
        <taxon>Bacteria</taxon>
        <taxon>Pseudomonadati</taxon>
        <taxon>Pseudomonadota</taxon>
        <taxon>Gammaproteobacteria</taxon>
        <taxon>Lysobacterales</taxon>
        <taxon>Lysobacteraceae</taxon>
        <taxon>Xanthomonas</taxon>
    </lineage>
</organism>
<comment type="catalytic activity">
    <reaction evidence="1 9 10">
        <text>4-CDP-2-C-methyl-D-erythritol 2-phosphate = 2-C-methyl-D-erythritol 2,4-cyclic diphosphate + CMP</text>
        <dbReference type="Rhea" id="RHEA:23864"/>
        <dbReference type="ChEBI" id="CHEBI:57919"/>
        <dbReference type="ChEBI" id="CHEBI:58483"/>
        <dbReference type="ChEBI" id="CHEBI:60377"/>
        <dbReference type="EC" id="4.6.1.12"/>
    </reaction>
</comment>
<evidence type="ECO:0000256" key="4">
    <source>
        <dbReference type="ARBA" id="ARBA00011233"/>
    </source>
</evidence>
<evidence type="ECO:0000256" key="10">
    <source>
        <dbReference type="RuleBase" id="RU004395"/>
    </source>
</evidence>
<comment type="similarity">
    <text evidence="3 9 10">Belongs to the IspF family.</text>
</comment>
<sequence>MPDFPPFRIGQGYDVHAFGDGDHVMLGGVRVPHARGVLAHSDGDVVIHALCDALLGALALGDIGQHFPPSDPRWQGADSAQFLVHCAQLLRERGWQLGNADVTVVCEQPKVGPHAPAMRERLAALLQVGIERVSVKATTSEQLGFTGRGEGIAAQAAVLLHRP</sequence>
<dbReference type="SUPFAM" id="SSF69765">
    <property type="entry name" value="IpsF-like"/>
    <property type="match status" value="1"/>
</dbReference>
<evidence type="ECO:0000256" key="9">
    <source>
        <dbReference type="HAMAP-Rule" id="MF_00107"/>
    </source>
</evidence>
<keyword evidence="8 9" id="KW-0456">Lyase</keyword>
<feature type="binding site" evidence="9">
    <location>
        <position position="48"/>
    </location>
    <ligand>
        <name>a divalent metal cation</name>
        <dbReference type="ChEBI" id="CHEBI:60240"/>
    </ligand>
</feature>
<dbReference type="HAMAP" id="MF_00107">
    <property type="entry name" value="IspF"/>
    <property type="match status" value="1"/>
</dbReference>
<comment type="function">
    <text evidence="9">Involved in the biosynthesis of isopentenyl diphosphate (IPP) and dimethylallyl diphosphate (DMAPP), two major building blocks of isoprenoid compounds. Catalyzes the conversion of 4-diphosphocytidyl-2-C-methyl-D-erythritol 2-phosphate (CDP-ME2P) to 2-C-methyl-D-erythritol 2,4-cyclodiphosphate (ME-CPP) with a corresponding release of cytidine 5-monophosphate (CMP).</text>
</comment>
<feature type="binding site" evidence="9">
    <location>
        <begin position="14"/>
        <end position="16"/>
    </location>
    <ligand>
        <name>4-CDP-2-C-methyl-D-erythritol 2-phosphate</name>
        <dbReference type="ChEBI" id="CHEBI:57919"/>
    </ligand>
</feature>
<dbReference type="GO" id="GO:0019288">
    <property type="term" value="P:isopentenyl diphosphate biosynthetic process, methylerythritol 4-phosphate pathway"/>
    <property type="evidence" value="ECO:0007669"/>
    <property type="project" value="UniProtKB-UniRule"/>
</dbReference>
<evidence type="ECO:0000256" key="6">
    <source>
        <dbReference type="ARBA" id="ARBA00022723"/>
    </source>
</evidence>
<feature type="site" description="Transition state stabilizer" evidence="9">
    <location>
        <position position="40"/>
    </location>
</feature>
<comment type="caution">
    <text evidence="12">The sequence shown here is derived from an EMBL/GenBank/DDBJ whole genome shotgun (WGS) entry which is preliminary data.</text>
</comment>
<evidence type="ECO:0000256" key="2">
    <source>
        <dbReference type="ARBA" id="ARBA00004709"/>
    </source>
</evidence>
<dbReference type="InterPro" id="IPR003526">
    <property type="entry name" value="MECDP_synthase"/>
</dbReference>
<name>A0A2S6ZCS5_9XANT</name>
<dbReference type="AlphaFoldDB" id="A0A2S6ZCS5"/>
<comment type="caution">
    <text evidence="9">Lacks conserved residue(s) required for the propagation of feature annotation.</text>
</comment>
<evidence type="ECO:0000256" key="7">
    <source>
        <dbReference type="ARBA" id="ARBA00023229"/>
    </source>
</evidence>
<dbReference type="PROSITE" id="PS01350">
    <property type="entry name" value="ISPF"/>
    <property type="match status" value="1"/>
</dbReference>
<feature type="binding site" evidence="9">
    <location>
        <begin position="138"/>
        <end position="141"/>
    </location>
    <ligand>
        <name>4-CDP-2-C-methyl-D-erythritol 2-phosphate</name>
        <dbReference type="ChEBI" id="CHEBI:57919"/>
    </ligand>
</feature>
<dbReference type="InterPro" id="IPR020555">
    <property type="entry name" value="MECDP_synthase_CS"/>
</dbReference>
<dbReference type="Pfam" id="PF02542">
    <property type="entry name" value="YgbB"/>
    <property type="match status" value="1"/>
</dbReference>
<feature type="binding site" evidence="9">
    <location>
        <position position="14"/>
    </location>
    <ligand>
        <name>a divalent metal cation</name>
        <dbReference type="ChEBI" id="CHEBI:60240"/>
    </ligand>
</feature>
<dbReference type="Gene3D" id="3.30.1330.50">
    <property type="entry name" value="2-C-methyl-D-erythritol 2,4-cyclodiphosphate synthase"/>
    <property type="match status" value="1"/>
</dbReference>
<dbReference type="UniPathway" id="UPA00056">
    <property type="reaction ID" value="UER00095"/>
</dbReference>
<dbReference type="InterPro" id="IPR036571">
    <property type="entry name" value="MECDP_synthase_sf"/>
</dbReference>
<proteinExistence type="inferred from homology"/>
<dbReference type="GO" id="GO:0008685">
    <property type="term" value="F:2-C-methyl-D-erythritol 2,4-cyclodiphosphate synthase activity"/>
    <property type="evidence" value="ECO:0007669"/>
    <property type="project" value="UniProtKB-UniRule"/>
</dbReference>
<feature type="domain" description="2-C-methyl-D-erythritol 2,4-cyclodiphosphate synthase" evidence="11">
    <location>
        <begin position="7"/>
        <end position="160"/>
    </location>
</feature>
<evidence type="ECO:0000256" key="5">
    <source>
        <dbReference type="ARBA" id="ARBA00012579"/>
    </source>
</evidence>
<feature type="site" description="Transition state stabilizer" evidence="9">
    <location>
        <position position="139"/>
    </location>
</feature>
<gene>
    <name evidence="9" type="primary">ispF</name>
    <name evidence="12" type="ORF">XthCFBP4691_14265</name>
</gene>
<feature type="binding site" evidence="9">
    <location>
        <begin position="62"/>
        <end position="64"/>
    </location>
    <ligand>
        <name>4-CDP-2-C-methyl-D-erythritol 2-phosphate</name>
        <dbReference type="ChEBI" id="CHEBI:57919"/>
    </ligand>
</feature>
<evidence type="ECO:0000313" key="12">
    <source>
        <dbReference type="EMBL" id="PPT88478.1"/>
    </source>
</evidence>
<feature type="binding site" evidence="9">
    <location>
        <position position="148"/>
    </location>
    <ligand>
        <name>4-CDP-2-C-methyl-D-erythritol 2-phosphate</name>
        <dbReference type="ChEBI" id="CHEBI:57919"/>
    </ligand>
</feature>
<keyword evidence="13" id="KW-1185">Reference proteome</keyword>
<comment type="cofactor">
    <cofactor evidence="9">
        <name>a divalent metal cation</name>
        <dbReference type="ChEBI" id="CHEBI:60240"/>
    </cofactor>
    <text evidence="9">Binds 1 divalent metal cation per subunit.</text>
</comment>
<dbReference type="PANTHER" id="PTHR43181:SF1">
    <property type="entry name" value="2-C-METHYL-D-ERYTHRITOL 2,4-CYCLODIPHOSPHATE SYNTHASE, CHLOROPLASTIC"/>
    <property type="match status" value="1"/>
</dbReference>
<feature type="binding site" evidence="9">
    <location>
        <begin position="40"/>
        <end position="41"/>
    </location>
    <ligand>
        <name>4-CDP-2-C-methyl-D-erythritol 2-phosphate</name>
        <dbReference type="ChEBI" id="CHEBI:57919"/>
    </ligand>
</feature>
<accession>A0A2S6ZCS5</accession>